<evidence type="ECO:0000313" key="5">
    <source>
        <dbReference type="Proteomes" id="UP000711178"/>
    </source>
</evidence>
<evidence type="ECO:0000256" key="2">
    <source>
        <dbReference type="SAM" id="MobiDB-lite"/>
    </source>
</evidence>
<feature type="region of interest" description="Disordered" evidence="2">
    <location>
        <begin position="1"/>
        <end position="20"/>
    </location>
</feature>
<name>A0ABS7FCL8_9NEIS</name>
<dbReference type="RefSeq" id="WP_146008441.1">
    <property type="nucleotide sequence ID" value="NZ_CP142381.1"/>
</dbReference>
<comment type="caution">
    <text evidence="4">The sequence shown here is derived from an EMBL/GenBank/DDBJ whole genome shotgun (WGS) entry which is preliminary data.</text>
</comment>
<organism evidence="4 5">
    <name type="scientific">Chromobacterium subtsugae</name>
    <dbReference type="NCBI Taxonomy" id="251747"/>
    <lineage>
        <taxon>Bacteria</taxon>
        <taxon>Pseudomonadati</taxon>
        <taxon>Pseudomonadota</taxon>
        <taxon>Betaproteobacteria</taxon>
        <taxon>Neisseriales</taxon>
        <taxon>Chromobacteriaceae</taxon>
        <taxon>Chromobacterium</taxon>
    </lineage>
</organism>
<keyword evidence="3" id="KW-0812">Transmembrane</keyword>
<keyword evidence="3" id="KW-1133">Transmembrane helix</keyword>
<keyword evidence="3" id="KW-0472">Membrane</keyword>
<keyword evidence="1" id="KW-0175">Coiled coil</keyword>
<dbReference type="EMBL" id="JAHDTB010000006">
    <property type="protein sequence ID" value="MBW8287826.1"/>
    <property type="molecule type" value="Genomic_DNA"/>
</dbReference>
<feature type="transmembrane region" description="Helical" evidence="3">
    <location>
        <begin position="333"/>
        <end position="352"/>
    </location>
</feature>
<accession>A0ABS7FCL8</accession>
<dbReference type="Proteomes" id="UP000711178">
    <property type="component" value="Unassembled WGS sequence"/>
</dbReference>
<reference evidence="4 5" key="1">
    <citation type="submission" date="2021-05" db="EMBL/GenBank/DDBJ databases">
        <title>Draft Whole Genome Sequencing Of Biosensor Chromobacterium violaceum Strain CV026 Reveals A Regulatory RNA In Chromobacterium violaceum Phenotype Regulatory Network.</title>
        <authorList>
            <person name="Hong K.W."/>
            <person name="Chan K.G."/>
            <person name="Chang C.-Y."/>
        </authorList>
    </citation>
    <scope>NUCLEOTIDE SEQUENCE [LARGE SCALE GENOMIC DNA]</scope>
    <source>
        <strain evidence="4 5">ATCC 31532</strain>
    </source>
</reference>
<protein>
    <submittedName>
        <fullName evidence="4">Uncharacterized protein</fullName>
    </submittedName>
</protein>
<sequence length="354" mass="40928">MDTTKKSIDKKEKSTEAETKRWAYINPTGKDWVSAETIKRRRDNENDGNPLGDIYYSSGWPRKRMSHKISANGVPFFSYINAADREGGGGGESLAHRLFKDALLQINETTLKIKNLGDFRVSFHGGDTEVVVGNNEYKIDAFRNFQSETFLEKKWSGRIYIEVHNTHLVEKEKRDRLIKERLPTIEISINDIYRFNIPEEQATDKDIAEYFQRVKRIAESQNGFLSATIISNPSSIEYLEELNEKLQTTIKDRDSALHKLTEEISDKNRKIALQISKEKELKEQLEDQINASKKIEKENASSTKMLTQRNDSYEGDILTLKKQNEDLKKQKEMLTIAICITSILLMIAFYFIKK</sequence>
<dbReference type="GeneID" id="89687495"/>
<evidence type="ECO:0000256" key="1">
    <source>
        <dbReference type="SAM" id="Coils"/>
    </source>
</evidence>
<evidence type="ECO:0000256" key="3">
    <source>
        <dbReference type="SAM" id="Phobius"/>
    </source>
</evidence>
<gene>
    <name evidence="4" type="ORF">KIF53_09340</name>
</gene>
<evidence type="ECO:0000313" key="4">
    <source>
        <dbReference type="EMBL" id="MBW8287826.1"/>
    </source>
</evidence>
<keyword evidence="5" id="KW-1185">Reference proteome</keyword>
<proteinExistence type="predicted"/>
<feature type="coiled-coil region" evidence="1">
    <location>
        <begin position="239"/>
        <end position="337"/>
    </location>
</feature>